<evidence type="ECO:0000259" key="7">
    <source>
        <dbReference type="PROSITE" id="PS51866"/>
    </source>
</evidence>
<evidence type="ECO:0000256" key="2">
    <source>
        <dbReference type="ARBA" id="ARBA00022505"/>
    </source>
</evidence>
<dbReference type="EMBL" id="LGKN01000003">
    <property type="protein sequence ID" value="KPL89771.1"/>
    <property type="molecule type" value="Genomic_DNA"/>
</dbReference>
<dbReference type="AlphaFoldDB" id="A0A0P6YJA7"/>
<dbReference type="InterPro" id="IPR017871">
    <property type="entry name" value="ABC_transporter-like_CS"/>
</dbReference>
<dbReference type="InterPro" id="IPR004606">
    <property type="entry name" value="Mop_domain"/>
</dbReference>
<dbReference type="InterPro" id="IPR005116">
    <property type="entry name" value="Transp-assoc_OB_typ1"/>
</dbReference>
<accession>A0A0P6YJA7</accession>
<protein>
    <recommendedName>
        <fullName evidence="10">ABC transporter ATP-binding protein</fullName>
    </recommendedName>
</protein>
<dbReference type="SUPFAM" id="SSF52540">
    <property type="entry name" value="P-loop containing nucleoside triphosphate hydrolases"/>
    <property type="match status" value="1"/>
</dbReference>
<dbReference type="PANTHER" id="PTHR42781:SF4">
    <property type="entry name" value="SPERMIDINE_PUTRESCINE IMPORT ATP-BINDING PROTEIN POTA"/>
    <property type="match status" value="1"/>
</dbReference>
<keyword evidence="1" id="KW-0813">Transport</keyword>
<dbReference type="InterPro" id="IPR008995">
    <property type="entry name" value="Mo/tungstate-bd_C_term_dom"/>
</dbReference>
<evidence type="ECO:0000259" key="6">
    <source>
        <dbReference type="PROSITE" id="PS50893"/>
    </source>
</evidence>
<dbReference type="PATRIC" id="fig|872965.6.peg.336"/>
<comment type="caution">
    <text evidence="8">The sequence shown here is derived from an EMBL/GenBank/DDBJ whole genome shotgun (WGS) entry which is preliminary data.</text>
</comment>
<dbReference type="SUPFAM" id="SSF50331">
    <property type="entry name" value="MOP-like"/>
    <property type="match status" value="1"/>
</dbReference>
<dbReference type="Gene3D" id="2.40.50.100">
    <property type="match status" value="1"/>
</dbReference>
<gene>
    <name evidence="8" type="ORF">SE16_01940</name>
</gene>
<keyword evidence="3" id="KW-0547">Nucleotide-binding</keyword>
<evidence type="ECO:0000313" key="8">
    <source>
        <dbReference type="EMBL" id="KPL89771.1"/>
    </source>
</evidence>
<evidence type="ECO:0000256" key="5">
    <source>
        <dbReference type="PROSITE-ProRule" id="PRU01213"/>
    </source>
</evidence>
<evidence type="ECO:0000313" key="9">
    <source>
        <dbReference type="Proteomes" id="UP000050502"/>
    </source>
</evidence>
<reference evidence="8 9" key="1">
    <citation type="submission" date="2015-07" db="EMBL/GenBank/DDBJ databases">
        <title>Whole genome sequence of Ardenticatena maritima DSM 23922.</title>
        <authorList>
            <person name="Hemp J."/>
            <person name="Ward L.M."/>
            <person name="Pace L.A."/>
            <person name="Fischer W.W."/>
        </authorList>
    </citation>
    <scope>NUCLEOTIDE SEQUENCE [LARGE SCALE GENOMIC DNA]</scope>
    <source>
        <strain evidence="8 9">110S</strain>
    </source>
</reference>
<evidence type="ECO:0000256" key="1">
    <source>
        <dbReference type="ARBA" id="ARBA00022448"/>
    </source>
</evidence>
<keyword evidence="4" id="KW-0067">ATP-binding</keyword>
<dbReference type="PROSITE" id="PS50893">
    <property type="entry name" value="ABC_TRANSPORTER_2"/>
    <property type="match status" value="1"/>
</dbReference>
<evidence type="ECO:0000256" key="3">
    <source>
        <dbReference type="ARBA" id="ARBA00022741"/>
    </source>
</evidence>
<dbReference type="InterPro" id="IPR003593">
    <property type="entry name" value="AAA+_ATPase"/>
</dbReference>
<organism evidence="8 9">
    <name type="scientific">Ardenticatena maritima</name>
    <dbReference type="NCBI Taxonomy" id="872965"/>
    <lineage>
        <taxon>Bacteria</taxon>
        <taxon>Bacillati</taxon>
        <taxon>Chloroflexota</taxon>
        <taxon>Ardenticatenia</taxon>
        <taxon>Ardenticatenales</taxon>
        <taxon>Ardenticatenaceae</taxon>
        <taxon>Ardenticatena</taxon>
    </lineage>
</organism>
<dbReference type="Gene3D" id="3.40.50.300">
    <property type="entry name" value="P-loop containing nucleotide triphosphate hydrolases"/>
    <property type="match status" value="1"/>
</dbReference>
<name>A0A0P6YJA7_9CHLR</name>
<dbReference type="Pfam" id="PF00005">
    <property type="entry name" value="ABC_tran"/>
    <property type="match status" value="1"/>
</dbReference>
<dbReference type="InterPro" id="IPR003439">
    <property type="entry name" value="ABC_transporter-like_ATP-bd"/>
</dbReference>
<dbReference type="GO" id="GO:0005524">
    <property type="term" value="F:ATP binding"/>
    <property type="evidence" value="ECO:0007669"/>
    <property type="project" value="UniProtKB-KW"/>
</dbReference>
<dbReference type="GO" id="GO:0016887">
    <property type="term" value="F:ATP hydrolysis activity"/>
    <property type="evidence" value="ECO:0007669"/>
    <property type="project" value="InterPro"/>
</dbReference>
<dbReference type="SMART" id="SM00382">
    <property type="entry name" value="AAA"/>
    <property type="match status" value="1"/>
</dbReference>
<dbReference type="GO" id="GO:0015689">
    <property type="term" value="P:molybdate ion transport"/>
    <property type="evidence" value="ECO:0007669"/>
    <property type="project" value="InterPro"/>
</dbReference>
<keyword evidence="2 5" id="KW-0500">Molybdenum</keyword>
<dbReference type="PROSITE" id="PS51866">
    <property type="entry name" value="MOP"/>
    <property type="match status" value="1"/>
</dbReference>
<feature type="domain" description="ABC transporter" evidence="6">
    <location>
        <begin position="1"/>
        <end position="230"/>
    </location>
</feature>
<evidence type="ECO:0008006" key="10">
    <source>
        <dbReference type="Google" id="ProtNLM"/>
    </source>
</evidence>
<feature type="domain" description="Mop" evidence="7">
    <location>
        <begin position="289"/>
        <end position="355"/>
    </location>
</feature>
<dbReference type="InterPro" id="IPR050093">
    <property type="entry name" value="ABC_SmlMolc_Importer"/>
</dbReference>
<sequence length="357" mass="38502">MHSVRVEEGGRTLLDIPHFDIFDGQTLVVMGPNGAGKSTLLLLLAGLRRPTQGRLVWCGEPLPPRPPTAYRRRLALVMQAPLLLDMSVAENVALGLRFRGLNADERTQRVQTWLERLGIAHLAERRARTLSGGEAQRVALARAFATEPDLLLLDEPFSALDAPTRHTLRADLARLLRETGQTAVLITHERDEAAMLGDRIAVMFGGRVRQVGTPEEVFGRPCDEDVAAFVGIENIWQGRVLASHGGVSRVQVGGTTLDVAAPLRPGEHVRLGLRPESVVLWAAHAPIPPSSARNSVRGTVVGIEAVGTALRRVFIACNGMTLVALITHQSAETLALRPGAPVQAAFKATAIHIFSPA</sequence>
<dbReference type="Pfam" id="PF03459">
    <property type="entry name" value="TOBE"/>
    <property type="match status" value="1"/>
</dbReference>
<dbReference type="PANTHER" id="PTHR42781">
    <property type="entry name" value="SPERMIDINE/PUTRESCINE IMPORT ATP-BINDING PROTEIN POTA"/>
    <property type="match status" value="1"/>
</dbReference>
<evidence type="ECO:0000256" key="4">
    <source>
        <dbReference type="ARBA" id="ARBA00022840"/>
    </source>
</evidence>
<dbReference type="InterPro" id="IPR027417">
    <property type="entry name" value="P-loop_NTPase"/>
</dbReference>
<dbReference type="Proteomes" id="UP000050502">
    <property type="component" value="Unassembled WGS sequence"/>
</dbReference>
<dbReference type="PROSITE" id="PS00211">
    <property type="entry name" value="ABC_TRANSPORTER_1"/>
    <property type="match status" value="1"/>
</dbReference>
<proteinExistence type="predicted"/>